<dbReference type="HOGENOM" id="CLU_1298052_0_0_0"/>
<keyword evidence="3" id="KW-1185">Reference proteome</keyword>
<sequence>MLAFVERVLEPELLDQLNPQDRAAQRSRRDLLLINQLMRTDAWLLGQLRRIVSSVDTVIELGAGEGHLLGKVSECFPQLRCVGYDLVPRPDNLDESIEWVSGDFMMSLDSMPIGERTVVLANLIVHHFDEGALERMRAAFEGVGALLLVEPDRSRASIWLGRLLLPFVGPVTRADMLISIRAGFARGELEARFRKRCITESCWLGGRRLVLK</sequence>
<dbReference type="Proteomes" id="UP000000925">
    <property type="component" value="Chromosome"/>
</dbReference>
<dbReference type="KEGG" id="caa:Caka_1005"/>
<feature type="domain" description="O-methyltransferase C-terminal" evidence="1">
    <location>
        <begin position="52"/>
        <end position="150"/>
    </location>
</feature>
<evidence type="ECO:0000313" key="3">
    <source>
        <dbReference type="Proteomes" id="UP000000925"/>
    </source>
</evidence>
<gene>
    <name evidence="2" type="ordered locus">Caka_1005</name>
</gene>
<dbReference type="SUPFAM" id="SSF53335">
    <property type="entry name" value="S-adenosyl-L-methionine-dependent methyltransferases"/>
    <property type="match status" value="1"/>
</dbReference>
<dbReference type="Pfam" id="PF00891">
    <property type="entry name" value="Methyltransf_2"/>
    <property type="match status" value="1"/>
</dbReference>
<dbReference type="Gene3D" id="3.40.50.150">
    <property type="entry name" value="Vaccinia Virus protein VP39"/>
    <property type="match status" value="1"/>
</dbReference>
<accession>D5ER34</accession>
<dbReference type="EMBL" id="CP001998">
    <property type="protein sequence ID" value="ADE54027.1"/>
    <property type="molecule type" value="Genomic_DNA"/>
</dbReference>
<protein>
    <recommendedName>
        <fullName evidence="1">O-methyltransferase C-terminal domain-containing protein</fullName>
    </recommendedName>
</protein>
<reference evidence="2 3" key="1">
    <citation type="journal article" date="2010" name="Stand. Genomic Sci.">
        <title>Complete genome sequence of Coraliomargarita akajimensis type strain (04OKA010-24).</title>
        <authorList>
            <person name="Mavromatis K."/>
            <person name="Abt B."/>
            <person name="Brambilla E."/>
            <person name="Lapidus A."/>
            <person name="Copeland A."/>
            <person name="Deshpande S."/>
            <person name="Nolan M."/>
            <person name="Lucas S."/>
            <person name="Tice H."/>
            <person name="Cheng J.F."/>
            <person name="Han C."/>
            <person name="Detter J.C."/>
            <person name="Woyke T."/>
            <person name="Goodwin L."/>
            <person name="Pitluck S."/>
            <person name="Held B."/>
            <person name="Brettin T."/>
            <person name="Tapia R."/>
            <person name="Ivanova N."/>
            <person name="Mikhailova N."/>
            <person name="Pati A."/>
            <person name="Liolios K."/>
            <person name="Chen A."/>
            <person name="Palaniappan K."/>
            <person name="Land M."/>
            <person name="Hauser L."/>
            <person name="Chang Y.J."/>
            <person name="Jeffries C.D."/>
            <person name="Rohde M."/>
            <person name="Goker M."/>
            <person name="Bristow J."/>
            <person name="Eisen J.A."/>
            <person name="Markowitz V."/>
            <person name="Hugenholtz P."/>
            <person name="Klenk H.P."/>
            <person name="Kyrpides N.C."/>
        </authorList>
    </citation>
    <scope>NUCLEOTIDE SEQUENCE [LARGE SCALE GENOMIC DNA]</scope>
    <source>
        <strain evidence="3">DSM 45221 / IAM 15411 / JCM 23193 / KCTC 12865</strain>
    </source>
</reference>
<name>D5ER34_CORAD</name>
<dbReference type="eggNOG" id="COG0030">
    <property type="taxonomic scope" value="Bacteria"/>
</dbReference>
<organism evidence="2 3">
    <name type="scientific">Coraliomargarita akajimensis (strain DSM 45221 / IAM 15411 / JCM 23193 / KCTC 12865 / 04OKA010-24)</name>
    <dbReference type="NCBI Taxonomy" id="583355"/>
    <lineage>
        <taxon>Bacteria</taxon>
        <taxon>Pseudomonadati</taxon>
        <taxon>Verrucomicrobiota</taxon>
        <taxon>Opitutia</taxon>
        <taxon>Puniceicoccales</taxon>
        <taxon>Coraliomargaritaceae</taxon>
        <taxon>Coraliomargarita</taxon>
    </lineage>
</organism>
<dbReference type="GO" id="GO:0008171">
    <property type="term" value="F:O-methyltransferase activity"/>
    <property type="evidence" value="ECO:0007669"/>
    <property type="project" value="InterPro"/>
</dbReference>
<evidence type="ECO:0000259" key="1">
    <source>
        <dbReference type="Pfam" id="PF00891"/>
    </source>
</evidence>
<dbReference type="AlphaFoldDB" id="D5ER34"/>
<dbReference type="InterPro" id="IPR001077">
    <property type="entry name" value="COMT_C"/>
</dbReference>
<dbReference type="STRING" id="583355.Caka_1005"/>
<proteinExistence type="predicted"/>
<dbReference type="InterPro" id="IPR029063">
    <property type="entry name" value="SAM-dependent_MTases_sf"/>
</dbReference>
<evidence type="ECO:0000313" key="2">
    <source>
        <dbReference type="EMBL" id="ADE54027.1"/>
    </source>
</evidence>